<comment type="caution">
    <text evidence="2">The sequence shown here is derived from an EMBL/GenBank/DDBJ whole genome shotgun (WGS) entry which is preliminary data.</text>
</comment>
<feature type="region of interest" description="Disordered" evidence="1">
    <location>
        <begin position="1300"/>
        <end position="1330"/>
    </location>
</feature>
<name>S9QJV4_CYSF2</name>
<protein>
    <submittedName>
        <fullName evidence="2">Uncharacterized protein</fullName>
    </submittedName>
</protein>
<evidence type="ECO:0000313" key="2">
    <source>
        <dbReference type="EMBL" id="EPX56758.1"/>
    </source>
</evidence>
<gene>
    <name evidence="2" type="ORF">D187_008100</name>
</gene>
<keyword evidence="3" id="KW-1185">Reference proteome</keyword>
<feature type="compositionally biased region" description="Basic and acidic residues" evidence="1">
    <location>
        <begin position="1453"/>
        <end position="1463"/>
    </location>
</feature>
<proteinExistence type="predicted"/>
<accession>S9QJV4</accession>
<feature type="region of interest" description="Disordered" evidence="1">
    <location>
        <begin position="520"/>
        <end position="551"/>
    </location>
</feature>
<feature type="compositionally biased region" description="Gly residues" evidence="1">
    <location>
        <begin position="699"/>
        <end position="714"/>
    </location>
</feature>
<feature type="compositionally biased region" description="Basic and acidic residues" evidence="1">
    <location>
        <begin position="721"/>
        <end position="731"/>
    </location>
</feature>
<evidence type="ECO:0000256" key="1">
    <source>
        <dbReference type="SAM" id="MobiDB-lite"/>
    </source>
</evidence>
<dbReference type="EMBL" id="ANAH02000066">
    <property type="protein sequence ID" value="EPX56758.1"/>
    <property type="molecule type" value="Genomic_DNA"/>
</dbReference>
<organism evidence="2 3">
    <name type="scientific">Cystobacter fuscus (strain ATCC 25194 / DSM 2262 / NBRC 100088 / M29)</name>
    <dbReference type="NCBI Taxonomy" id="1242864"/>
    <lineage>
        <taxon>Bacteria</taxon>
        <taxon>Pseudomonadati</taxon>
        <taxon>Myxococcota</taxon>
        <taxon>Myxococcia</taxon>
        <taxon>Myxococcales</taxon>
        <taxon>Cystobacterineae</taxon>
        <taxon>Archangiaceae</taxon>
        <taxon>Cystobacter</taxon>
    </lineage>
</organism>
<reference evidence="2" key="1">
    <citation type="submission" date="2013-05" db="EMBL/GenBank/DDBJ databases">
        <title>Genome assembly of Cystobacter fuscus DSM 2262.</title>
        <authorList>
            <person name="Sharma G."/>
            <person name="Khatri I."/>
            <person name="Kaur C."/>
            <person name="Mayilraj S."/>
            <person name="Subramanian S."/>
        </authorList>
    </citation>
    <scope>NUCLEOTIDE SEQUENCE [LARGE SCALE GENOMIC DNA]</scope>
    <source>
        <strain evidence="2">DSM 2262</strain>
    </source>
</reference>
<evidence type="ECO:0000313" key="3">
    <source>
        <dbReference type="Proteomes" id="UP000011682"/>
    </source>
</evidence>
<feature type="compositionally biased region" description="Gly residues" evidence="1">
    <location>
        <begin position="758"/>
        <end position="767"/>
    </location>
</feature>
<sequence length="1630" mass="172349">MPELVMGVVDRRERGSLGEIDADHLREVVVRVGDRPVGGRGPVECHAHRGEVPVVVVAEHLGDRDVPVVPGIVRHRAPFPADEGGLVPIAVVAHRDRDRGALGRPVGLVRAQAQRRGLPRRRDGAFLHHAPERVVLVVDEPLLARIHRGLHEAQPPGHVRHEPRLPRVGIGKGLGALEGVRGHPLCVGARGLLGPAHQRVGERGLERGHGPGHARRVGPVARGARDLLPHVRHVGARHGLAELIGQAHGPRLDRARERVLEVLAGREARRRVRAETQPSGLALPLGHREIDRIGLARVALLDRLLPGRGLVARALVGVALVVRAHDAVLGLPPVVVGDVALELPGGGEIREEVLHVHEAGPVLQDGLVLAGAERAGGALRRHELAVERVIDEADHDAIGAMELLHLTLTAGGVVVGHADADALEDGEVADGALPGERDGHGVPNRADRLTVEELASGEEEHDAIADDEEPVLLEGRCGQRRPGHARLGRRPAALPADRHVAHGHGCDHVARLELEVDRAGPLRGASPGDGPRGGSRVHEGSVRGRPPGGRVPALAPAVAVTEGLEHAADGGVQGDLGVGARWREDAVVAPAREEALGEFLDLPGGTHRDGRLEGAVIVRARGAAARVLTGRDLLARLVEGAAHEAVGQGAHQHAVDGHRAGGGVRDRQGERHRRLRGGGAGREWGTAGHAGPRLARTGGEAGAAGRGAPIGRGNGAPEHLGAAERDGHGDVAPRAVRGGQRHEDRRGGHAVDGDGRGDAGGGVGGEAGWCPHPHPDEVRALGRLGRHRHGEGGVGAAGQPGRADARARVVRLILHAGERPAGGVLVGLEAEEGEPAERHVGRACHGELAVGAVDRGGRHAEAVHALLLLAIGRALRGARREGPSGRVVSRCVGGERERHVRRVEQAEARLGHGDEHPLGVRPAGIGRRHDLHGDRARVGRDRVGLLRGVGERVDRGQTGIDRDALDRGSHERLRLALAPILPERDGHRLARRGAGRALRYVHGGLRVGDTVDDLRVHRLHHPTAAEHEGLGFEHVGGDLLVDDPGGLGALEQHAVAVARLRAQQEAVEHVVVVVAGLIRHAVEVGAVHPPVHGVRRIRCSRAGAGGEVLHDVAQGVAARGARVEDVARRELVLIAVGDVEAGDRVVLDGTGEGVPGVLVEVHRRRRIEADGVPGVGGEELRPLGRGARALPADHLLLEERLELAHLPVSQHDRLDPLRRAPLLGGERQEGRPLVHERLGVEVVALRAHEGIQVGCRRRGHDGTPVRRGATEVHVWADDRPVGTAARGPVVRPIILGRQRLAQRGRGRPPTPRRVIGHHLPDGLADASGGNDDLEGVVGPERVALIATRVGHARVERRAHRPRRAIEAREVAVDGDERVVDHLRNPRGGRVARPEGVGELAELVDLERVGRRPLRHPDAVGVLLIVAPGQVGHRHERGARHEGDTVQVHRRKPGERGRGPRLPHEQTVQPAERQLAVEIQRGEVLPPARDPCVAGGRDRLARPRPRGPSPGEQIVAAGQGPAAHLRHGEPGGAAHEGRGGAGRRPREGGDVLRGGDPVEGGAAPLAGPRHVTVEDVDGALRRGGAREGEREEVLIGDGLEAVEIEAARVEEGVVRVELPCEPRPRPGPDLE</sequence>
<feature type="compositionally biased region" description="Basic and acidic residues" evidence="1">
    <location>
        <begin position="740"/>
        <end position="757"/>
    </location>
</feature>
<feature type="region of interest" description="Disordered" evidence="1">
    <location>
        <begin position="648"/>
        <end position="772"/>
    </location>
</feature>
<dbReference type="Proteomes" id="UP000011682">
    <property type="component" value="Unassembled WGS sequence"/>
</dbReference>
<feature type="region of interest" description="Disordered" evidence="1">
    <location>
        <begin position="1485"/>
        <end position="1565"/>
    </location>
</feature>
<feature type="region of interest" description="Disordered" evidence="1">
    <location>
        <begin position="1432"/>
        <end position="1468"/>
    </location>
</feature>
<feature type="compositionally biased region" description="Low complexity" evidence="1">
    <location>
        <begin position="683"/>
        <end position="698"/>
    </location>
</feature>
<feature type="compositionally biased region" description="Basic and acidic residues" evidence="1">
    <location>
        <begin position="653"/>
        <end position="669"/>
    </location>
</feature>